<feature type="transmembrane region" description="Helical" evidence="6">
    <location>
        <begin position="108"/>
        <end position="131"/>
    </location>
</feature>
<keyword evidence="3 6" id="KW-1133">Transmembrane helix</keyword>
<feature type="transmembrane region" description="Helical" evidence="6">
    <location>
        <begin position="647"/>
        <end position="666"/>
    </location>
</feature>
<feature type="transmembrane region" description="Helical" evidence="6">
    <location>
        <begin position="73"/>
        <end position="96"/>
    </location>
</feature>
<dbReference type="EMBL" id="JAIXMP010000008">
    <property type="protein sequence ID" value="KAI9269038.1"/>
    <property type="molecule type" value="Genomic_DNA"/>
</dbReference>
<feature type="transmembrane region" description="Helical" evidence="6">
    <location>
        <begin position="21"/>
        <end position="38"/>
    </location>
</feature>
<feature type="transmembrane region" description="Helical" evidence="6">
    <location>
        <begin position="170"/>
        <end position="189"/>
    </location>
</feature>
<dbReference type="InterPro" id="IPR023244">
    <property type="entry name" value="Brefeldin_A-sensitivity_4"/>
</dbReference>
<feature type="compositionally biased region" description="Basic and acidic residues" evidence="5">
    <location>
        <begin position="502"/>
        <end position="523"/>
    </location>
</feature>
<feature type="domain" description="DUF2421" evidence="7">
    <location>
        <begin position="724"/>
        <end position="888"/>
    </location>
</feature>
<dbReference type="InterPro" id="IPR049453">
    <property type="entry name" value="Memb_transporter_dom"/>
</dbReference>
<dbReference type="PANTHER" id="PTHR47804:SF3">
    <property type="entry name" value="PROTEIN BRE4"/>
    <property type="match status" value="1"/>
</dbReference>
<gene>
    <name evidence="9" type="ORF">BDA99DRAFT_557804</name>
</gene>
<evidence type="ECO:0000256" key="2">
    <source>
        <dbReference type="ARBA" id="ARBA00022692"/>
    </source>
</evidence>
<feature type="transmembrane region" description="Helical" evidence="6">
    <location>
        <begin position="624"/>
        <end position="641"/>
    </location>
</feature>
<keyword evidence="10" id="KW-1185">Reference proteome</keyword>
<dbReference type="Pfam" id="PF13515">
    <property type="entry name" value="FUSC_2"/>
    <property type="match status" value="1"/>
</dbReference>
<accession>A0AAD5K4L2</accession>
<dbReference type="InterPro" id="IPR018820">
    <property type="entry name" value="BRE4-related_DUF2421"/>
</dbReference>
<dbReference type="Proteomes" id="UP001209540">
    <property type="component" value="Unassembled WGS sequence"/>
</dbReference>
<dbReference type="PRINTS" id="PR02047">
    <property type="entry name" value="BREFELDNASP4"/>
</dbReference>
<feature type="transmembrane region" description="Helical" evidence="6">
    <location>
        <begin position="44"/>
        <end position="61"/>
    </location>
</feature>
<feature type="transmembrane region" description="Helical" evidence="6">
    <location>
        <begin position="567"/>
        <end position="586"/>
    </location>
</feature>
<evidence type="ECO:0000256" key="6">
    <source>
        <dbReference type="SAM" id="Phobius"/>
    </source>
</evidence>
<dbReference type="Pfam" id="PF10334">
    <property type="entry name" value="BRE4"/>
    <property type="match status" value="1"/>
</dbReference>
<keyword evidence="2 6" id="KW-0812">Transmembrane</keyword>
<reference evidence="9" key="2">
    <citation type="submission" date="2023-02" db="EMBL/GenBank/DDBJ databases">
        <authorList>
            <consortium name="DOE Joint Genome Institute"/>
            <person name="Mondo S.J."/>
            <person name="Chang Y."/>
            <person name="Wang Y."/>
            <person name="Ahrendt S."/>
            <person name="Andreopoulos W."/>
            <person name="Barry K."/>
            <person name="Beard J."/>
            <person name="Benny G.L."/>
            <person name="Blankenship S."/>
            <person name="Bonito G."/>
            <person name="Cuomo C."/>
            <person name="Desiro A."/>
            <person name="Gervers K.A."/>
            <person name="Hundley H."/>
            <person name="Kuo A."/>
            <person name="LaButti K."/>
            <person name="Lang B.F."/>
            <person name="Lipzen A."/>
            <person name="O'Donnell K."/>
            <person name="Pangilinan J."/>
            <person name="Reynolds N."/>
            <person name="Sandor L."/>
            <person name="Smith M.W."/>
            <person name="Tsang A."/>
            <person name="Grigoriev I.V."/>
            <person name="Stajich J.E."/>
            <person name="Spatafora J.W."/>
        </authorList>
    </citation>
    <scope>NUCLEOTIDE SEQUENCE</scope>
    <source>
        <strain evidence="9">RSA 2281</strain>
    </source>
</reference>
<evidence type="ECO:0000313" key="10">
    <source>
        <dbReference type="Proteomes" id="UP001209540"/>
    </source>
</evidence>
<dbReference type="AlphaFoldDB" id="A0AAD5K4L2"/>
<comment type="subcellular location">
    <subcellularLocation>
        <location evidence="1">Membrane</location>
        <topology evidence="1">Multi-pass membrane protein</topology>
    </subcellularLocation>
</comment>
<feature type="domain" description="Integral membrane bound transporter" evidence="8">
    <location>
        <begin position="590"/>
        <end position="718"/>
    </location>
</feature>
<evidence type="ECO:0000256" key="4">
    <source>
        <dbReference type="ARBA" id="ARBA00023136"/>
    </source>
</evidence>
<evidence type="ECO:0000259" key="8">
    <source>
        <dbReference type="Pfam" id="PF13515"/>
    </source>
</evidence>
<dbReference type="InterPro" id="IPR052430">
    <property type="entry name" value="IVT-Associated"/>
</dbReference>
<sequence>MVLILNKTKSLFSNNKQVWRKVLKCAIAYEIATIFLLIPQVLKIFIHVPYILVLATLFFNAAGTTGGQISELLLNLVVLIPAAIFCSIITYCITVYNGHLETNPSSGLYSNGAAIIASLAFFICVFCISYCRVKYPRLFMAALQSMPLPFFCFTRDIYVTKFDVMMPAGIVYPLIIGCGIALVVNHCLWPETAAKASETTFGNSLVALRQTLTQCMDEEGGQKTLAKLQTTIDAMCKAQREAKYEAVISYYAPAWYKPLRLSMARLANHVYGMTLALERANRISNQHRIQTQTSAIHDGSLPQQQYERTYNNNDWTLVADEKMQKMKPTYQHIDRLHGSIKPAMQEFLDRCIHAIDRLQNSMAQHQVIPKSFSSTTSASSLNNEQDSTATSAQQEEHVFLLENALETLNERMQMILHEEFEHEMPMEEHFLIYTILSTLIAFAKELIVLKECSQALIEKKNTFCHHWPRLFWPQVSFKKWLSRAPPGNQSMEEQVMLDQRAKEFKQEQQQEHQKDEEQHDPYQVRRHNYRYQQKEKQSPLQHAPGRFFWNRWLYRASKFLQYGPTRYALKFTVTAEILALMAWLPIPGVNFLYDNNHGQWALLSAMVVSNMTIGATALQCLFRIIATVIGAVCGYIILLAGERNVNPYVIAVLVFVFEIPMWYTFLGTSYPRIGMISLLTLAVIVSTGFTDLFNETLIEPLWKRILTAVVAVLVVMAVEQIMWPTWARKLLRDQLSRLFIDTGIQYAQVTSLVCHDNTLSSSYAHTYQQVAITQRALNHQWQESQQLLGLAAAEARLTKGPFPIKEYQHMLDLEKKIVYWIHHVFEAQKMITPTVRKQIVAPMAHYRKEMAAMVYFYLFTLGGSVRTRTALPAMMPTAELARRMLHQEHLMNWQNKYPKLIPDRSNFEAIMHWHTCAAGTIEIILLQEAIAERVITLMGQHDLFHPYPQQVI</sequence>
<feature type="region of interest" description="Disordered" evidence="5">
    <location>
        <begin position="374"/>
        <end position="393"/>
    </location>
</feature>
<feature type="region of interest" description="Disordered" evidence="5">
    <location>
        <begin position="502"/>
        <end position="524"/>
    </location>
</feature>
<evidence type="ECO:0000256" key="1">
    <source>
        <dbReference type="ARBA" id="ARBA00004141"/>
    </source>
</evidence>
<dbReference type="PANTHER" id="PTHR47804">
    <property type="entry name" value="60S RIBOSOMAL PROTEIN L19"/>
    <property type="match status" value="1"/>
</dbReference>
<organism evidence="9 10">
    <name type="scientific">Phascolomyces articulosus</name>
    <dbReference type="NCBI Taxonomy" id="60185"/>
    <lineage>
        <taxon>Eukaryota</taxon>
        <taxon>Fungi</taxon>
        <taxon>Fungi incertae sedis</taxon>
        <taxon>Mucoromycota</taxon>
        <taxon>Mucoromycotina</taxon>
        <taxon>Mucoromycetes</taxon>
        <taxon>Mucorales</taxon>
        <taxon>Lichtheimiaceae</taxon>
        <taxon>Phascolomyces</taxon>
    </lineage>
</organism>
<feature type="transmembrane region" description="Helical" evidence="6">
    <location>
        <begin position="705"/>
        <end position="727"/>
    </location>
</feature>
<evidence type="ECO:0000256" key="5">
    <source>
        <dbReference type="SAM" id="MobiDB-lite"/>
    </source>
</evidence>
<feature type="compositionally biased region" description="Polar residues" evidence="5">
    <location>
        <begin position="381"/>
        <end position="393"/>
    </location>
</feature>
<dbReference type="GO" id="GO:0016020">
    <property type="term" value="C:membrane"/>
    <property type="evidence" value="ECO:0007669"/>
    <property type="project" value="UniProtKB-SubCell"/>
</dbReference>
<protein>
    <submittedName>
        <fullName evidence="9">Uncharacterized protein</fullName>
    </submittedName>
</protein>
<comment type="caution">
    <text evidence="9">The sequence shown here is derived from an EMBL/GenBank/DDBJ whole genome shotgun (WGS) entry which is preliminary data.</text>
</comment>
<evidence type="ECO:0000259" key="7">
    <source>
        <dbReference type="Pfam" id="PF10334"/>
    </source>
</evidence>
<feature type="transmembrane region" description="Helical" evidence="6">
    <location>
        <begin position="673"/>
        <end position="693"/>
    </location>
</feature>
<evidence type="ECO:0000256" key="3">
    <source>
        <dbReference type="ARBA" id="ARBA00022989"/>
    </source>
</evidence>
<name>A0AAD5K4L2_9FUNG</name>
<keyword evidence="4 6" id="KW-0472">Membrane</keyword>
<feature type="transmembrane region" description="Helical" evidence="6">
    <location>
        <begin position="598"/>
        <end position="617"/>
    </location>
</feature>
<evidence type="ECO:0000313" key="9">
    <source>
        <dbReference type="EMBL" id="KAI9269038.1"/>
    </source>
</evidence>
<proteinExistence type="predicted"/>
<reference evidence="9" key="1">
    <citation type="journal article" date="2022" name="IScience">
        <title>Evolution of zygomycete secretomes and the origins of terrestrial fungal ecologies.</title>
        <authorList>
            <person name="Chang Y."/>
            <person name="Wang Y."/>
            <person name="Mondo S."/>
            <person name="Ahrendt S."/>
            <person name="Andreopoulos W."/>
            <person name="Barry K."/>
            <person name="Beard J."/>
            <person name="Benny G.L."/>
            <person name="Blankenship S."/>
            <person name="Bonito G."/>
            <person name="Cuomo C."/>
            <person name="Desiro A."/>
            <person name="Gervers K.A."/>
            <person name="Hundley H."/>
            <person name="Kuo A."/>
            <person name="LaButti K."/>
            <person name="Lang B.F."/>
            <person name="Lipzen A."/>
            <person name="O'Donnell K."/>
            <person name="Pangilinan J."/>
            <person name="Reynolds N."/>
            <person name="Sandor L."/>
            <person name="Smith M.E."/>
            <person name="Tsang A."/>
            <person name="Grigoriev I.V."/>
            <person name="Stajich J.E."/>
            <person name="Spatafora J.W."/>
        </authorList>
    </citation>
    <scope>NUCLEOTIDE SEQUENCE</scope>
    <source>
        <strain evidence="9">RSA 2281</strain>
    </source>
</reference>